<dbReference type="PANTHER" id="PTHR23028:SF53">
    <property type="entry name" value="ACYL_TRANSF_3 DOMAIN-CONTAINING PROTEIN"/>
    <property type="match status" value="1"/>
</dbReference>
<dbReference type="Proteomes" id="UP000515238">
    <property type="component" value="Plasmid p600690_6"/>
</dbReference>
<feature type="transmembrane region" description="Helical" evidence="1">
    <location>
        <begin position="246"/>
        <end position="262"/>
    </location>
</feature>
<feature type="transmembrane region" description="Helical" evidence="1">
    <location>
        <begin position="32"/>
        <end position="51"/>
    </location>
</feature>
<keyword evidence="1" id="KW-1133">Transmembrane helix</keyword>
<feature type="transmembrane region" description="Helical" evidence="1">
    <location>
        <begin position="72"/>
        <end position="90"/>
    </location>
</feature>
<reference evidence="4 5" key="1">
    <citation type="submission" date="2020-08" db="EMBL/GenBank/DDBJ databases">
        <title>Complete genome sequencing of Shigella boydii.</title>
        <authorList>
            <person name="Hazen T.H."/>
            <person name="Michalski J.M."/>
            <person name="Rasko D.A."/>
        </authorList>
    </citation>
    <scope>NUCLEOTIDE SEQUENCE [LARGE SCALE GENOMIC DNA]</scope>
    <source>
        <strain evidence="4 5">600690</strain>
        <plasmid evidence="4 5">p600690_6</plasmid>
    </source>
</reference>
<feature type="transmembrane region" description="Helical" evidence="1">
    <location>
        <begin position="195"/>
        <end position="212"/>
    </location>
</feature>
<feature type="transmembrane region" description="Helical" evidence="1">
    <location>
        <begin position="283"/>
        <end position="300"/>
    </location>
</feature>
<feature type="domain" description="Acyltransferase 3" evidence="2">
    <location>
        <begin position="7"/>
        <end position="319"/>
    </location>
</feature>
<dbReference type="Pfam" id="PF19040">
    <property type="entry name" value="SGNH"/>
    <property type="match status" value="1"/>
</dbReference>
<evidence type="ECO:0000313" key="4">
    <source>
        <dbReference type="EMBL" id="QNC66032.1"/>
    </source>
</evidence>
<protein>
    <submittedName>
        <fullName evidence="4">Acyltransferase</fullName>
    </submittedName>
</protein>
<geneLocation type="plasmid" evidence="4 5">
    <name>p600690_6</name>
</geneLocation>
<evidence type="ECO:0000259" key="2">
    <source>
        <dbReference type="Pfam" id="PF01757"/>
    </source>
</evidence>
<dbReference type="RefSeq" id="WP_078167447.1">
    <property type="nucleotide sequence ID" value="NZ_CP049280.1"/>
</dbReference>
<feature type="transmembrane region" description="Helical" evidence="1">
    <location>
        <begin position="336"/>
        <end position="355"/>
    </location>
</feature>
<dbReference type="Pfam" id="PF01757">
    <property type="entry name" value="Acyl_transf_3"/>
    <property type="match status" value="1"/>
</dbReference>
<keyword evidence="4" id="KW-0012">Acyltransferase</keyword>
<feature type="transmembrane region" description="Helical" evidence="1">
    <location>
        <begin position="166"/>
        <end position="183"/>
    </location>
</feature>
<keyword evidence="4" id="KW-0614">Plasmid</keyword>
<dbReference type="InterPro" id="IPR050879">
    <property type="entry name" value="Acyltransferase_3"/>
</dbReference>
<dbReference type="EMBL" id="CP049280">
    <property type="protein sequence ID" value="QNC66032.1"/>
    <property type="molecule type" value="Genomic_DNA"/>
</dbReference>
<sequence>MHMFRLDINGLRFIAVLSVVFFHFQVPFFSGGYAGVDIFFVISGYLMHSILSKDKPSIKNTLNFYKKRLIRIYPALVVCFSLFSIFYIFTMPSSLIKMMMWQLISALTFTSNLYFTKELSSYFSGTSESYLFLHSWSLSVEFQYYIAFPLILYLVRKSKLRECNGILILAIMSFLMCLIVVNMKQKVAFFNLPFRAWELLLGAYASSVNFNVKFKNKKLIEVLCIGGLLSYMFFGGDSSKWPDIKTIIPTLLTFILLVIHVENDDVLMKNRIFQMIGLSSYSIYLYHWPIVSIAASHGLIGDLKTTLLLLFASTALGFVSYYAIEKRDYSIAKNKGFIITLLVVSILTPLTVISFDLPRLWLSEKTIVLDSYSKYDTTEQFSSLATLKGKTCFLTTGKPSVDYYDYSSCTQTDKNKKTILLFGDSHAAEFSKALKEKYSNYNIIQATASGCPPLIETNGSSYCVELSKIVFNKIIKEKKIDIAFIGADWNNFEKNNDLIVELVKTNKVLKETIPDVHFISQTKKYSTDLYKLIIAKGDGYAIHSNDNALLTYKKMKDSISGLSIIDIYDYDCKYFACNVVDKNNVPMYFDNNHYTFEWTKKITSDFF</sequence>
<evidence type="ECO:0000259" key="3">
    <source>
        <dbReference type="Pfam" id="PF19040"/>
    </source>
</evidence>
<feature type="transmembrane region" description="Helical" evidence="1">
    <location>
        <begin position="306"/>
        <end position="324"/>
    </location>
</feature>
<keyword evidence="1" id="KW-0812">Transmembrane</keyword>
<dbReference type="InterPro" id="IPR043968">
    <property type="entry name" value="SGNH"/>
</dbReference>
<feature type="transmembrane region" description="Helical" evidence="1">
    <location>
        <begin position="131"/>
        <end position="154"/>
    </location>
</feature>
<dbReference type="InterPro" id="IPR002656">
    <property type="entry name" value="Acyl_transf_3_dom"/>
</dbReference>
<keyword evidence="4" id="KW-0808">Transferase</keyword>
<evidence type="ECO:0000256" key="1">
    <source>
        <dbReference type="SAM" id="Phobius"/>
    </source>
</evidence>
<dbReference type="PANTHER" id="PTHR23028">
    <property type="entry name" value="ACETYLTRANSFERASE"/>
    <property type="match status" value="1"/>
</dbReference>
<gene>
    <name evidence="4" type="ORF">G5S56_24945</name>
</gene>
<evidence type="ECO:0000313" key="5">
    <source>
        <dbReference type="Proteomes" id="UP000515238"/>
    </source>
</evidence>
<dbReference type="GO" id="GO:0009103">
    <property type="term" value="P:lipopolysaccharide biosynthetic process"/>
    <property type="evidence" value="ECO:0007669"/>
    <property type="project" value="TreeGrafter"/>
</dbReference>
<name>A0A7G6KFN9_SHIBO</name>
<dbReference type="AlphaFoldDB" id="A0A7G6KFN9"/>
<keyword evidence="1" id="KW-0472">Membrane</keyword>
<dbReference type="GO" id="GO:0016747">
    <property type="term" value="F:acyltransferase activity, transferring groups other than amino-acyl groups"/>
    <property type="evidence" value="ECO:0007669"/>
    <property type="project" value="InterPro"/>
</dbReference>
<proteinExistence type="predicted"/>
<accession>A0A7G6KFN9</accession>
<feature type="transmembrane region" description="Helical" evidence="1">
    <location>
        <begin position="219"/>
        <end position="234"/>
    </location>
</feature>
<feature type="domain" description="SGNH" evidence="3">
    <location>
        <begin position="405"/>
        <end position="597"/>
    </location>
</feature>
<dbReference type="GO" id="GO:0016020">
    <property type="term" value="C:membrane"/>
    <property type="evidence" value="ECO:0007669"/>
    <property type="project" value="TreeGrafter"/>
</dbReference>
<organism evidence="4 5">
    <name type="scientific">Shigella boydii</name>
    <dbReference type="NCBI Taxonomy" id="621"/>
    <lineage>
        <taxon>Bacteria</taxon>
        <taxon>Pseudomonadati</taxon>
        <taxon>Pseudomonadota</taxon>
        <taxon>Gammaproteobacteria</taxon>
        <taxon>Enterobacterales</taxon>
        <taxon>Enterobacteriaceae</taxon>
        <taxon>Shigella</taxon>
    </lineage>
</organism>